<protein>
    <recommendedName>
        <fullName evidence="6">7 transmembrane helices usually fused to an inactive transglutaminase domain-containing protein</fullName>
    </recommendedName>
</protein>
<feature type="domain" description="Inactive transglutaminase fused to 7 transmembrane helices" evidence="2">
    <location>
        <begin position="40"/>
        <end position="200"/>
    </location>
</feature>
<dbReference type="AlphaFoldDB" id="A0A2C9CAE9"/>
<dbReference type="OrthoDB" id="253840at2"/>
<evidence type="ECO:0000259" key="2">
    <source>
        <dbReference type="Pfam" id="PF14400"/>
    </source>
</evidence>
<dbReference type="InterPro" id="IPR025838">
    <property type="entry name" value="Transglut_i_TM"/>
</dbReference>
<dbReference type="EMBL" id="LT934425">
    <property type="protein sequence ID" value="SOH02676.1"/>
    <property type="molecule type" value="Genomic_DNA"/>
</dbReference>
<feature type="transmembrane region" description="Helical" evidence="1">
    <location>
        <begin position="404"/>
        <end position="423"/>
    </location>
</feature>
<keyword evidence="1" id="KW-0812">Transmembrane</keyword>
<keyword evidence="1" id="KW-1133">Transmembrane helix</keyword>
<organism evidence="4 5">
    <name type="scientific">Kuenenia stuttgartiensis</name>
    <dbReference type="NCBI Taxonomy" id="174633"/>
    <lineage>
        <taxon>Bacteria</taxon>
        <taxon>Pseudomonadati</taxon>
        <taxon>Planctomycetota</taxon>
        <taxon>Candidatus Brocadiia</taxon>
        <taxon>Candidatus Brocadiales</taxon>
        <taxon>Candidatus Brocadiaceae</taxon>
        <taxon>Candidatus Kuenenia</taxon>
    </lineage>
</organism>
<keyword evidence="5" id="KW-1185">Reference proteome</keyword>
<evidence type="ECO:0000313" key="5">
    <source>
        <dbReference type="Proteomes" id="UP000221734"/>
    </source>
</evidence>
<proteinExistence type="predicted"/>
<feature type="transmembrane region" description="Helical" evidence="1">
    <location>
        <begin position="460"/>
        <end position="479"/>
    </location>
</feature>
<keyword evidence="1" id="KW-0472">Membrane</keyword>
<dbReference type="Gene3D" id="3.10.620.30">
    <property type="match status" value="1"/>
</dbReference>
<feature type="domain" description="7 transmembrane helices usually fused to an inactive transglutaminase" evidence="3">
    <location>
        <begin position="276"/>
        <end position="521"/>
    </location>
</feature>
<dbReference type="Proteomes" id="UP000221734">
    <property type="component" value="Chromosome Kuenenia_stuttgartiensis_MBR1"/>
</dbReference>
<dbReference type="KEGG" id="kst:KSMBR1_00156"/>
<feature type="transmembrane region" description="Helical" evidence="1">
    <location>
        <begin position="328"/>
        <end position="350"/>
    </location>
</feature>
<evidence type="ECO:0000313" key="4">
    <source>
        <dbReference type="EMBL" id="SOH02676.1"/>
    </source>
</evidence>
<evidence type="ECO:0008006" key="6">
    <source>
        <dbReference type="Google" id="ProtNLM"/>
    </source>
</evidence>
<dbReference type="Pfam" id="PF14402">
    <property type="entry name" value="7TM_transglut"/>
    <property type="match status" value="1"/>
</dbReference>
<sequence>MYPPPIPKNQNARVFSAMNRTHFYFFIFSLLLISCGLIAYKYFVFGFPIVPEEKANFWNIEVHVSFDAQNEPAKVVLFLPGYSRNFIISSENFVSRSYGITTSTDNINRSATWAIHEASKRQVLLYRIQVNKVKLRNPPDSAPPLEWEVPEFLEPNRSAANALLVEILRKSADTDSFVMKLFKLLNAQPPDENVAILLDKEVSVDKKVELAVQLLALAGIPARVVNGIKVTTRTNDAKIERCIEVYSGGKWTGYDPVSGTSLISGNYLDWWRGTKPLVQLSGGKNLKTNISVGLQEEDAINAAIKRAETMNPYLLNFSLFSLPLHFQAVYHLLLLIPIGVLFLVILRNVIGIETFGTFMPVLIALSFRETHLISGIILFSILVAIGMAVRLYLENFRLLMVSRLASLLIIIIIFIGIFDILFYKLHIEIGLSISIFPIVILTMTIERMTITWEERGSKAALQQCVGSLIAASIVYFFMFNKYSRHLIFVYPEMLLQILAIAMLLGRYKGYRLVELFRFKEFNKIK</sequence>
<gene>
    <name evidence="4" type="ORF">KSMBR1_00156</name>
</gene>
<feature type="transmembrane region" description="Helical" evidence="1">
    <location>
        <begin position="429"/>
        <end position="448"/>
    </location>
</feature>
<reference evidence="5" key="1">
    <citation type="submission" date="2017-10" db="EMBL/GenBank/DDBJ databases">
        <authorList>
            <person name="Frank J."/>
        </authorList>
    </citation>
    <scope>NUCLEOTIDE SEQUENCE [LARGE SCALE GENOMIC DNA]</scope>
</reference>
<feature type="transmembrane region" description="Helical" evidence="1">
    <location>
        <begin position="485"/>
        <end position="505"/>
    </location>
</feature>
<feature type="transmembrane region" description="Helical" evidence="1">
    <location>
        <begin position="23"/>
        <end position="44"/>
    </location>
</feature>
<accession>A0A2C9CAE9</accession>
<evidence type="ECO:0000256" key="1">
    <source>
        <dbReference type="SAM" id="Phobius"/>
    </source>
</evidence>
<feature type="transmembrane region" description="Helical" evidence="1">
    <location>
        <begin position="370"/>
        <end position="392"/>
    </location>
</feature>
<name>A0A2C9CAE9_KUEST</name>
<evidence type="ECO:0000259" key="3">
    <source>
        <dbReference type="Pfam" id="PF14402"/>
    </source>
</evidence>
<dbReference type="InterPro" id="IPR025840">
    <property type="entry name" value="7TM_transglut"/>
</dbReference>
<dbReference type="Pfam" id="PF14400">
    <property type="entry name" value="Transglut_i_TM"/>
    <property type="match status" value="1"/>
</dbReference>